<dbReference type="Gene3D" id="3.40.1710.10">
    <property type="entry name" value="abc type-2 transporter like domain"/>
    <property type="match status" value="1"/>
</dbReference>
<evidence type="ECO:0000256" key="7">
    <source>
        <dbReference type="SAM" id="Phobius"/>
    </source>
</evidence>
<dbReference type="GO" id="GO:0140359">
    <property type="term" value="F:ABC-type transporter activity"/>
    <property type="evidence" value="ECO:0007669"/>
    <property type="project" value="InterPro"/>
</dbReference>
<keyword evidence="5 7" id="KW-1133">Transmembrane helix</keyword>
<dbReference type="PROSITE" id="PS51012">
    <property type="entry name" value="ABC_TM2"/>
    <property type="match status" value="1"/>
</dbReference>
<evidence type="ECO:0000256" key="4">
    <source>
        <dbReference type="ARBA" id="ARBA00022840"/>
    </source>
</evidence>
<dbReference type="GO" id="GO:0005524">
    <property type="term" value="F:ATP binding"/>
    <property type="evidence" value="ECO:0007669"/>
    <property type="project" value="UniProtKB-KW"/>
</dbReference>
<feature type="transmembrane region" description="Helical" evidence="7">
    <location>
        <begin position="772"/>
        <end position="794"/>
    </location>
</feature>
<dbReference type="SUPFAM" id="SSF52540">
    <property type="entry name" value="P-loop containing nucleoside triphosphate hydrolases"/>
    <property type="match status" value="2"/>
</dbReference>
<feature type="transmembrane region" description="Helical" evidence="7">
    <location>
        <begin position="727"/>
        <end position="745"/>
    </location>
</feature>
<dbReference type="GO" id="GO:0016887">
    <property type="term" value="F:ATP hydrolysis activity"/>
    <property type="evidence" value="ECO:0007669"/>
    <property type="project" value="InterPro"/>
</dbReference>
<accession>A0A3A1Y672</accession>
<evidence type="ECO:0000259" key="8">
    <source>
        <dbReference type="PROSITE" id="PS50893"/>
    </source>
</evidence>
<evidence type="ECO:0000256" key="3">
    <source>
        <dbReference type="ARBA" id="ARBA00022741"/>
    </source>
</evidence>
<feature type="domain" description="ABC transmembrane type-2" evidence="9">
    <location>
        <begin position="677"/>
        <end position="915"/>
    </location>
</feature>
<evidence type="ECO:0000256" key="2">
    <source>
        <dbReference type="ARBA" id="ARBA00022692"/>
    </source>
</evidence>
<keyword evidence="4 10" id="KW-0067">ATP-binding</keyword>
<dbReference type="GO" id="GO:0016020">
    <property type="term" value="C:membrane"/>
    <property type="evidence" value="ECO:0007669"/>
    <property type="project" value="UniProtKB-SubCell"/>
</dbReference>
<keyword evidence="3" id="KW-0547">Nucleotide-binding</keyword>
<dbReference type="EMBL" id="NRJH01000023">
    <property type="protein sequence ID" value="RIY33001.1"/>
    <property type="molecule type" value="Genomic_DNA"/>
</dbReference>
<protein>
    <submittedName>
        <fullName evidence="10">Multidrug ABC transporter ATP-binding protein</fullName>
    </submittedName>
</protein>
<feature type="transmembrane region" description="Helical" evidence="7">
    <location>
        <begin position="893"/>
        <end position="912"/>
    </location>
</feature>
<dbReference type="Pfam" id="PF12698">
    <property type="entry name" value="ABC2_membrane_3"/>
    <property type="match status" value="1"/>
</dbReference>
<evidence type="ECO:0000313" key="10">
    <source>
        <dbReference type="EMBL" id="RIY33001.1"/>
    </source>
</evidence>
<dbReference type="InterPro" id="IPR003439">
    <property type="entry name" value="ABC_transporter-like_ATP-bd"/>
</dbReference>
<dbReference type="OrthoDB" id="9805029at2"/>
<dbReference type="InterPro" id="IPR047651">
    <property type="entry name" value="ABC2_perm_RbbA"/>
</dbReference>
<organism evidence="10 11">
    <name type="scientific">Psittacicella melopsittaci</name>
    <dbReference type="NCBI Taxonomy" id="2028576"/>
    <lineage>
        <taxon>Bacteria</taxon>
        <taxon>Pseudomonadati</taxon>
        <taxon>Pseudomonadota</taxon>
        <taxon>Gammaproteobacteria</taxon>
        <taxon>Pasteurellales</taxon>
        <taxon>Psittacicellaceae</taxon>
        <taxon>Psittacicella</taxon>
    </lineage>
</organism>
<feature type="transmembrane region" description="Helical" evidence="7">
    <location>
        <begin position="831"/>
        <end position="851"/>
    </location>
</feature>
<feature type="domain" description="ABC transporter" evidence="8">
    <location>
        <begin position="10"/>
        <end position="246"/>
    </location>
</feature>
<dbReference type="RefSeq" id="WP_119496826.1">
    <property type="nucleotide sequence ID" value="NZ_NRJH01000023.1"/>
</dbReference>
<dbReference type="InterPro" id="IPR003593">
    <property type="entry name" value="AAA+_ATPase"/>
</dbReference>
<evidence type="ECO:0000256" key="6">
    <source>
        <dbReference type="ARBA" id="ARBA00023136"/>
    </source>
</evidence>
<dbReference type="PANTHER" id="PTHR43038">
    <property type="entry name" value="ATP-BINDING CASSETTE, SUB-FAMILY H, MEMBER 1"/>
    <property type="match status" value="1"/>
</dbReference>
<feature type="transmembrane region" description="Helical" evidence="7">
    <location>
        <begin position="567"/>
        <end position="587"/>
    </location>
</feature>
<dbReference type="InterPro" id="IPR017871">
    <property type="entry name" value="ABC_transporter-like_CS"/>
</dbReference>
<comment type="subcellular location">
    <subcellularLocation>
        <location evidence="1">Membrane</location>
        <topology evidence="1">Multi-pass membrane protein</topology>
    </subcellularLocation>
</comment>
<feature type="transmembrane region" description="Helical" evidence="7">
    <location>
        <begin position="801"/>
        <end position="825"/>
    </location>
</feature>
<dbReference type="InterPro" id="IPR047817">
    <property type="entry name" value="ABC2_TM_bact-type"/>
</dbReference>
<reference evidence="10 11" key="1">
    <citation type="submission" date="2017-08" db="EMBL/GenBank/DDBJ databases">
        <title>Reclassification of Bisgaard taxon 37 and 44.</title>
        <authorList>
            <person name="Christensen H."/>
        </authorList>
    </citation>
    <scope>NUCLEOTIDE SEQUENCE [LARGE SCALE GENOMIC DNA]</scope>
    <source>
        <strain evidence="10 11">B96_4</strain>
    </source>
</reference>
<feature type="transmembrane region" description="Helical" evidence="7">
    <location>
        <begin position="863"/>
        <end position="881"/>
    </location>
</feature>
<dbReference type="AlphaFoldDB" id="A0A3A1Y672"/>
<dbReference type="PROSITE" id="PS00211">
    <property type="entry name" value="ABC_TRANSPORTER_1"/>
    <property type="match status" value="1"/>
</dbReference>
<dbReference type="PROSITE" id="PS50893">
    <property type="entry name" value="ABC_TRANSPORTER_2"/>
    <property type="match status" value="2"/>
</dbReference>
<sequence length="917" mass="101393">MDTNNLEYAVSVKNLEHFYKDNHAIKGINLNIPLGKTIGLIGPDGVGKSTLLSLIAGVKIIQQGSLEVLGRDIKIKAERDILAHEIAFMPQGLGKNLYPTLTINENIEFHANLFGLNKSEQEARISRLLEATGLAPFRDRPAGKLSGGMKQKLSLCCALIHDPKLLILDEPTTGVDPLSRRQFWELVNSLRAESGNSMTVIVATAYIDEAEQFEYLLAMDDGLVIANDLTQNVLKQTQSDNLEDAYIKLLPPEKRGAVGGFSISPFEVDPNEPPVIEAHDLTKKFGNFTSVDHVSFSIPRGEIFGFLGSNGCGKSTTMKMLTGLLEPTEGTAKLLGKVLDASDMETRKHVGYMSQSFSLYEELTVEDNLLLHAKLFDLPKEQWQSLIETSLKQFDLKEYAKEKPADLPLGIKQRLQLAVACLHSPQVLILDEPTSGVDPAARDMFWQYLIKLSREDKITIFITTHFMNEAARCDRISLMDKGKVLAIGTPEELRQAKNCDTLEQAFIEYLLDNIPKKDNAVDAQALNNQITLEEPQGKSNPIRAWVALVYAFSKRETKELIRDKIRLFFAICGSLILFLCMGSSISFDIKPMKYMVLDQDKSSLSYELEQAFAGSNYFNYQGSLQSPEQVNEVLRKGQAKIIIEIPTNFGEDLLKGNKPRVGVFIDGTYPSSGENAKNITQAILQEFVVSYYKEQGVVVDLSNISPIVQRYVYNQDFKSVNAISPGIIMLAMILIPAIMMAVGVVREKEIGSIMNLYGSPASKFQFLLGKQIPYVVLSFFSFVLLILSAVFIFSVPVKGSLLALLLGGLLVSIASTGFGLLVSSFVKTQVAGLFLTAIIAMVPTMNFSGIITPTSTLAPALQFFAHLMPGAWFQMISLGGFTKGLGFINFIPYYLGLIAIYIVYITLGTILLKKQEK</sequence>
<dbReference type="NCBIfam" id="NF033858">
    <property type="entry name" value="ABC2_perm_RbbA"/>
    <property type="match status" value="1"/>
</dbReference>
<evidence type="ECO:0000313" key="11">
    <source>
        <dbReference type="Proteomes" id="UP000266258"/>
    </source>
</evidence>
<keyword evidence="11" id="KW-1185">Reference proteome</keyword>
<proteinExistence type="predicted"/>
<dbReference type="Gene3D" id="3.40.50.300">
    <property type="entry name" value="P-loop containing nucleotide triphosphate hydrolases"/>
    <property type="match status" value="2"/>
</dbReference>
<dbReference type="InterPro" id="IPR013525">
    <property type="entry name" value="ABC2_TM"/>
</dbReference>
<keyword evidence="6 7" id="KW-0472">Membrane</keyword>
<dbReference type="Pfam" id="PF00005">
    <property type="entry name" value="ABC_tran"/>
    <property type="match status" value="2"/>
</dbReference>
<dbReference type="Proteomes" id="UP000266258">
    <property type="component" value="Unassembled WGS sequence"/>
</dbReference>
<name>A0A3A1Y672_9GAMM</name>
<evidence type="ECO:0000259" key="9">
    <source>
        <dbReference type="PROSITE" id="PS51012"/>
    </source>
</evidence>
<evidence type="ECO:0000256" key="1">
    <source>
        <dbReference type="ARBA" id="ARBA00004141"/>
    </source>
</evidence>
<gene>
    <name evidence="10" type="ORF">CJP74_03195</name>
</gene>
<dbReference type="SMART" id="SM00382">
    <property type="entry name" value="AAA"/>
    <property type="match status" value="2"/>
</dbReference>
<comment type="caution">
    <text evidence="10">The sequence shown here is derived from an EMBL/GenBank/DDBJ whole genome shotgun (WGS) entry which is preliminary data.</text>
</comment>
<keyword evidence="2 7" id="KW-0812">Transmembrane</keyword>
<dbReference type="PANTHER" id="PTHR43038:SF4">
    <property type="entry name" value="RIBOSOME-ASSOCIATED ATPASE"/>
    <property type="match status" value="1"/>
</dbReference>
<feature type="domain" description="ABC transporter" evidence="8">
    <location>
        <begin position="276"/>
        <end position="506"/>
    </location>
</feature>
<dbReference type="InterPro" id="IPR027417">
    <property type="entry name" value="P-loop_NTPase"/>
</dbReference>
<evidence type="ECO:0000256" key="5">
    <source>
        <dbReference type="ARBA" id="ARBA00022989"/>
    </source>
</evidence>